<evidence type="ECO:0008006" key="3">
    <source>
        <dbReference type="Google" id="ProtNLM"/>
    </source>
</evidence>
<name>A0ABM8AXT1_9BACT</name>
<reference evidence="1 2" key="1">
    <citation type="submission" date="2022-08" db="EMBL/GenBank/DDBJ databases">
        <title>Genome Sequence of the sulphate-reducing bacterium, Pseudodesulfovibrio sp. SYK.</title>
        <authorList>
            <person name="Kondo R."/>
            <person name="Kataoka T."/>
        </authorList>
    </citation>
    <scope>NUCLEOTIDE SEQUENCE [LARGE SCALE GENOMIC DNA]</scope>
    <source>
        <strain evidence="1 2">SYK</strain>
    </source>
</reference>
<dbReference type="EMBL" id="AP026709">
    <property type="protein sequence ID" value="BDQ36325.1"/>
    <property type="molecule type" value="Genomic_DNA"/>
</dbReference>
<dbReference type="Proteomes" id="UP001317742">
    <property type="component" value="Chromosome"/>
</dbReference>
<proteinExistence type="predicted"/>
<accession>A0ABM8AXT1</accession>
<dbReference type="RefSeq" id="WP_281762232.1">
    <property type="nucleotide sequence ID" value="NZ_AP026709.1"/>
</dbReference>
<keyword evidence="2" id="KW-1185">Reference proteome</keyword>
<evidence type="ECO:0000313" key="1">
    <source>
        <dbReference type="EMBL" id="BDQ36325.1"/>
    </source>
</evidence>
<sequence length="69" mass="7955">MSRPCYNAKVAELLPCYGPDGFCYGKPTWEKKPFNHGEKVKAKTVRHCGYRGQCINWWIKSPSTEGFEK</sequence>
<gene>
    <name evidence="1" type="ORF">SYK_06850</name>
</gene>
<organism evidence="1 2">
    <name type="scientific">Pseudodesulfovibrio nedwellii</name>
    <dbReference type="NCBI Taxonomy" id="2973072"/>
    <lineage>
        <taxon>Bacteria</taxon>
        <taxon>Pseudomonadati</taxon>
        <taxon>Thermodesulfobacteriota</taxon>
        <taxon>Desulfovibrionia</taxon>
        <taxon>Desulfovibrionales</taxon>
        <taxon>Desulfovibrionaceae</taxon>
    </lineage>
</organism>
<protein>
    <recommendedName>
        <fullName evidence="3">DUF4280 domain-containing protein</fullName>
    </recommendedName>
</protein>
<evidence type="ECO:0000313" key="2">
    <source>
        <dbReference type="Proteomes" id="UP001317742"/>
    </source>
</evidence>